<feature type="non-terminal residue" evidence="2">
    <location>
        <position position="281"/>
    </location>
</feature>
<protein>
    <submittedName>
        <fullName evidence="2">Uncharacterized protein</fullName>
    </submittedName>
</protein>
<dbReference type="Proteomes" id="UP001357485">
    <property type="component" value="Unassembled WGS sequence"/>
</dbReference>
<sequence length="281" mass="30665">MPLDWSSFMADGDLNFPNQYDGLTMDYFSQMPPPQSSSTQCSPCSPLGCPALSSPHSVSTFTPCPTPYDQVLGGQDHGDVVQRPVASVGSSRYPHYVHTHSDQSSPAFSYEREHYFSPVGHAAASAEVIRQQHIGSGALFDHGLVPTTASGFVDPYLLGSEPSMLMKRPLNRRLELEQNDSKRPLATNPPVADNDQSQSVSHKTFCVTTMSPHEEPGSKRRKRSLETESWNSPVNLKREQSGPSPDPGTHGGESATPLFASDWGSSSPTDGRDPDWNPPRR</sequence>
<comment type="caution">
    <text evidence="2">The sequence shown here is derived from an EMBL/GenBank/DDBJ whole genome shotgun (WGS) entry which is preliminary data.</text>
</comment>
<feature type="region of interest" description="Disordered" evidence="1">
    <location>
        <begin position="178"/>
        <end position="281"/>
    </location>
</feature>
<reference evidence="2 3" key="1">
    <citation type="submission" date="2023-08" db="EMBL/GenBank/DDBJ databases">
        <title>Black Yeasts Isolated from many extreme environments.</title>
        <authorList>
            <person name="Coleine C."/>
            <person name="Stajich J.E."/>
            <person name="Selbmann L."/>
        </authorList>
    </citation>
    <scope>NUCLEOTIDE SEQUENCE [LARGE SCALE GENOMIC DNA]</scope>
    <source>
        <strain evidence="2 3">CCFEE 536</strain>
    </source>
</reference>
<evidence type="ECO:0000313" key="2">
    <source>
        <dbReference type="EMBL" id="KAK5188936.1"/>
    </source>
</evidence>
<accession>A0ABR0LKL7</accession>
<name>A0ABR0LKL7_9PEZI</name>
<proteinExistence type="predicted"/>
<feature type="compositionally biased region" description="Polar residues" evidence="1">
    <location>
        <begin position="194"/>
        <end position="211"/>
    </location>
</feature>
<evidence type="ECO:0000313" key="3">
    <source>
        <dbReference type="Proteomes" id="UP001357485"/>
    </source>
</evidence>
<organism evidence="2 3">
    <name type="scientific">Cryomyces antarcticus</name>
    <dbReference type="NCBI Taxonomy" id="329879"/>
    <lineage>
        <taxon>Eukaryota</taxon>
        <taxon>Fungi</taxon>
        <taxon>Dikarya</taxon>
        <taxon>Ascomycota</taxon>
        <taxon>Pezizomycotina</taxon>
        <taxon>Dothideomycetes</taxon>
        <taxon>Dothideomycetes incertae sedis</taxon>
        <taxon>Cryomyces</taxon>
    </lineage>
</organism>
<dbReference type="EMBL" id="JAVRRA010018272">
    <property type="protein sequence ID" value="KAK5188936.1"/>
    <property type="molecule type" value="Genomic_DNA"/>
</dbReference>
<evidence type="ECO:0000256" key="1">
    <source>
        <dbReference type="SAM" id="MobiDB-lite"/>
    </source>
</evidence>
<keyword evidence="3" id="KW-1185">Reference proteome</keyword>
<gene>
    <name evidence="2" type="ORF">LTR16_008103</name>
</gene>